<dbReference type="RefSeq" id="WP_045467325.1">
    <property type="nucleotide sequence ID" value="NZ_BBLT01000009.1"/>
</dbReference>
<dbReference type="OrthoDB" id="975579at2"/>
<evidence type="ECO:0000256" key="1">
    <source>
        <dbReference type="SAM" id="SignalP"/>
    </source>
</evidence>
<organism evidence="3 4">
    <name type="scientific">Sporocytophaga myxococcoides</name>
    <dbReference type="NCBI Taxonomy" id="153721"/>
    <lineage>
        <taxon>Bacteria</taxon>
        <taxon>Pseudomonadati</taxon>
        <taxon>Bacteroidota</taxon>
        <taxon>Cytophagia</taxon>
        <taxon>Cytophagales</taxon>
        <taxon>Cytophagaceae</taxon>
        <taxon>Sporocytophaga</taxon>
    </lineage>
</organism>
<comment type="caution">
    <text evidence="3">The sequence shown here is derived from an EMBL/GenBank/DDBJ whole genome shotgun (WGS) entry which is preliminary data.</text>
</comment>
<gene>
    <name evidence="3" type="ORF">MYP_4073</name>
</gene>
<sequence>MKKFFLFTLLYTSCHFSFCANLYSRNDGSWDDPGNWSTTPGGPSCNCLPSETDNVTVNNNLFFTNLTVKTGGSILIENGQFLQGGIINVQGGLFDLLNGQVISTDFNVQSGNINIGALSQLTSNNFTNYSNNVVVNGALTSYGDFQNFGYIDGSGLLGHTAFTTTGNINPLITDLIVFVAPVKLISVSYTISSDIELRWKTIAEKNNAGFEIYQSEDGINFFSIGFQEGTNNTSGISEYSYILSSNSSCYIKIVQIDNDGQQEELKTIFIDLGANSNTVLIYPNPVQAGETVNVKIDNTNNSTRNYSANLYDLSGSLLKQLDRNNMNSISTKELNPGTYVLEILTGKNSLKKYLIVR</sequence>
<proteinExistence type="predicted"/>
<evidence type="ECO:0000313" key="3">
    <source>
        <dbReference type="EMBL" id="GAL86843.1"/>
    </source>
</evidence>
<dbReference type="eggNOG" id="COG1520">
    <property type="taxonomic scope" value="Bacteria"/>
</dbReference>
<name>A0A098LL73_9BACT</name>
<dbReference type="InterPro" id="IPR026444">
    <property type="entry name" value="Secre_tail"/>
</dbReference>
<feature type="domain" description="Secretion system C-terminal sorting" evidence="2">
    <location>
        <begin position="281"/>
        <end position="355"/>
    </location>
</feature>
<dbReference type="Pfam" id="PF18962">
    <property type="entry name" value="Por_Secre_tail"/>
    <property type="match status" value="1"/>
</dbReference>
<keyword evidence="4" id="KW-1185">Reference proteome</keyword>
<dbReference type="STRING" id="153721.MYP_4073"/>
<protein>
    <recommendedName>
        <fullName evidence="2">Secretion system C-terminal sorting domain-containing protein</fullName>
    </recommendedName>
</protein>
<keyword evidence="1" id="KW-0732">Signal</keyword>
<accession>A0A098LL73</accession>
<evidence type="ECO:0000313" key="4">
    <source>
        <dbReference type="Proteomes" id="UP000030185"/>
    </source>
</evidence>
<dbReference type="AlphaFoldDB" id="A0A098LL73"/>
<feature type="signal peptide" evidence="1">
    <location>
        <begin position="1"/>
        <end position="20"/>
    </location>
</feature>
<dbReference type="NCBIfam" id="TIGR04183">
    <property type="entry name" value="Por_Secre_tail"/>
    <property type="match status" value="1"/>
</dbReference>
<dbReference type="EMBL" id="BBLT01000009">
    <property type="protein sequence ID" value="GAL86843.1"/>
    <property type="molecule type" value="Genomic_DNA"/>
</dbReference>
<evidence type="ECO:0000259" key="2">
    <source>
        <dbReference type="Pfam" id="PF18962"/>
    </source>
</evidence>
<dbReference type="Proteomes" id="UP000030185">
    <property type="component" value="Unassembled WGS sequence"/>
</dbReference>
<feature type="chain" id="PRO_5001937460" description="Secretion system C-terminal sorting domain-containing protein" evidence="1">
    <location>
        <begin position="21"/>
        <end position="357"/>
    </location>
</feature>
<reference evidence="3 4" key="1">
    <citation type="submission" date="2014-09" db="EMBL/GenBank/DDBJ databases">
        <title>Sporocytophaga myxococcoides PG-01 genome sequencing.</title>
        <authorList>
            <person name="Liu L."/>
            <person name="Gao P.J."/>
            <person name="Chen G.J."/>
            <person name="Wang L.S."/>
        </authorList>
    </citation>
    <scope>NUCLEOTIDE SEQUENCE [LARGE SCALE GENOMIC DNA]</scope>
    <source>
        <strain evidence="3 4">PG-01</strain>
    </source>
</reference>